<dbReference type="Proteomes" id="UP000013049">
    <property type="component" value="Unassembled WGS sequence"/>
</dbReference>
<name>N8UVI6_9GAMM</name>
<dbReference type="InterPro" id="IPR003805">
    <property type="entry name" value="CobS"/>
</dbReference>
<keyword evidence="8 19" id="KW-0169">Cobalamin biosynthesis</keyword>
<organism evidence="20 21">
    <name type="scientific">Acinetobacter vivianii</name>
    <dbReference type="NCBI Taxonomy" id="1776742"/>
    <lineage>
        <taxon>Bacteria</taxon>
        <taxon>Pseudomonadati</taxon>
        <taxon>Pseudomonadota</taxon>
        <taxon>Gammaproteobacteria</taxon>
        <taxon>Moraxellales</taxon>
        <taxon>Moraxellaceae</taxon>
        <taxon>Acinetobacter</taxon>
    </lineage>
</organism>
<evidence type="ECO:0000313" key="20">
    <source>
        <dbReference type="EMBL" id="ENU91430.1"/>
    </source>
</evidence>
<comment type="caution">
    <text evidence="20">The sequence shown here is derived from an EMBL/GenBank/DDBJ whole genome shotgun (WGS) entry which is preliminary data.</text>
</comment>
<evidence type="ECO:0000256" key="3">
    <source>
        <dbReference type="ARBA" id="ARBA00004663"/>
    </source>
</evidence>
<dbReference type="GO" id="GO:0008818">
    <property type="term" value="F:cobalamin 5'-phosphate synthase activity"/>
    <property type="evidence" value="ECO:0007669"/>
    <property type="project" value="UniProtKB-UniRule"/>
</dbReference>
<comment type="similarity">
    <text evidence="4 19">Belongs to the CobS family.</text>
</comment>
<feature type="transmembrane region" description="Helical" evidence="19">
    <location>
        <begin position="136"/>
        <end position="155"/>
    </location>
</feature>
<evidence type="ECO:0000256" key="7">
    <source>
        <dbReference type="ARBA" id="ARBA00022475"/>
    </source>
</evidence>
<dbReference type="PANTHER" id="PTHR34148:SF1">
    <property type="entry name" value="ADENOSYLCOBINAMIDE-GDP RIBAZOLETRANSFERASE"/>
    <property type="match status" value="1"/>
</dbReference>
<protein>
    <recommendedName>
        <fullName evidence="6 19">Adenosylcobinamide-GDP ribazoletransferase</fullName>
        <ecNumber evidence="5 19">2.7.8.26</ecNumber>
    </recommendedName>
    <alternativeName>
        <fullName evidence="16 19">Cobalamin synthase</fullName>
    </alternativeName>
    <alternativeName>
        <fullName evidence="15 19">Cobalamin-5'-phosphate synthase</fullName>
    </alternativeName>
</protein>
<evidence type="ECO:0000256" key="14">
    <source>
        <dbReference type="ARBA" id="ARBA00025228"/>
    </source>
</evidence>
<evidence type="ECO:0000256" key="4">
    <source>
        <dbReference type="ARBA" id="ARBA00010561"/>
    </source>
</evidence>
<evidence type="ECO:0000256" key="9">
    <source>
        <dbReference type="ARBA" id="ARBA00022679"/>
    </source>
</evidence>
<comment type="cofactor">
    <cofactor evidence="1 19">
        <name>Mg(2+)</name>
        <dbReference type="ChEBI" id="CHEBI:18420"/>
    </cofactor>
</comment>
<gene>
    <name evidence="19" type="primary">cobS</name>
    <name evidence="20" type="ORF">F971_02522</name>
</gene>
<dbReference type="HAMAP" id="MF_00719">
    <property type="entry name" value="CobS"/>
    <property type="match status" value="1"/>
</dbReference>
<keyword evidence="11 19" id="KW-0460">Magnesium</keyword>
<feature type="transmembrane region" description="Helical" evidence="19">
    <location>
        <begin position="109"/>
        <end position="129"/>
    </location>
</feature>
<evidence type="ECO:0000256" key="2">
    <source>
        <dbReference type="ARBA" id="ARBA00004651"/>
    </source>
</evidence>
<dbReference type="UniPathway" id="UPA00148">
    <property type="reaction ID" value="UER00238"/>
</dbReference>
<comment type="catalytic activity">
    <reaction evidence="17 19">
        <text>alpha-ribazole + adenosylcob(III)inamide-GDP = adenosylcob(III)alamin + GMP + H(+)</text>
        <dbReference type="Rhea" id="RHEA:16049"/>
        <dbReference type="ChEBI" id="CHEBI:10329"/>
        <dbReference type="ChEBI" id="CHEBI:15378"/>
        <dbReference type="ChEBI" id="CHEBI:18408"/>
        <dbReference type="ChEBI" id="CHEBI:58115"/>
        <dbReference type="ChEBI" id="CHEBI:60487"/>
        <dbReference type="EC" id="2.7.8.26"/>
    </reaction>
</comment>
<dbReference type="EC" id="2.7.8.26" evidence="5 19"/>
<evidence type="ECO:0000256" key="6">
    <source>
        <dbReference type="ARBA" id="ARBA00015850"/>
    </source>
</evidence>
<dbReference type="PANTHER" id="PTHR34148">
    <property type="entry name" value="ADENOSYLCOBINAMIDE-GDP RIBAZOLETRANSFERASE"/>
    <property type="match status" value="1"/>
</dbReference>
<evidence type="ECO:0000256" key="5">
    <source>
        <dbReference type="ARBA" id="ARBA00013200"/>
    </source>
</evidence>
<proteinExistence type="inferred from homology"/>
<evidence type="ECO:0000256" key="11">
    <source>
        <dbReference type="ARBA" id="ARBA00022842"/>
    </source>
</evidence>
<evidence type="ECO:0000256" key="18">
    <source>
        <dbReference type="ARBA" id="ARBA00049504"/>
    </source>
</evidence>
<dbReference type="GO" id="GO:0005886">
    <property type="term" value="C:plasma membrane"/>
    <property type="evidence" value="ECO:0007669"/>
    <property type="project" value="UniProtKB-SubCell"/>
</dbReference>
<evidence type="ECO:0000256" key="15">
    <source>
        <dbReference type="ARBA" id="ARBA00032605"/>
    </source>
</evidence>
<dbReference type="eggNOG" id="COG0368">
    <property type="taxonomic scope" value="Bacteria"/>
</dbReference>
<comment type="subcellular location">
    <subcellularLocation>
        <location evidence="2 19">Cell membrane</location>
        <topology evidence="2 19">Multi-pass membrane protein</topology>
    </subcellularLocation>
</comment>
<evidence type="ECO:0000256" key="19">
    <source>
        <dbReference type="HAMAP-Rule" id="MF_00719"/>
    </source>
</evidence>
<dbReference type="AlphaFoldDB" id="N8UVI6"/>
<dbReference type="GO" id="GO:0051073">
    <property type="term" value="F:adenosylcobinamide-GDP ribazoletransferase activity"/>
    <property type="evidence" value="ECO:0007669"/>
    <property type="project" value="UniProtKB-UniRule"/>
</dbReference>
<evidence type="ECO:0000256" key="12">
    <source>
        <dbReference type="ARBA" id="ARBA00022989"/>
    </source>
</evidence>
<comment type="pathway">
    <text evidence="3 19">Cofactor biosynthesis; adenosylcobalamin biosynthesis; adenosylcobalamin from cob(II)yrinate a,c-diamide: step 7/7.</text>
</comment>
<sequence>MTPFWIALQFLTVLPIELKNMPSAKQNSQALLFYPVVGLLIGLMLFAFAVILAKLPIVFSAGLILVLWIWLTGGLHLDGLADTADAWVGGFGDPERTLKIMKDPACGPIGVLSLIAVCLLKFVALYVLLEQKLEAFLIVLPMLGRSVPLFLFLTTRYVRAQGLASSMLENIPRLAIWMVFVITIALLCAFKWTGLVSLFSFLIIIFYLRGLFIKRISGITGDTVGAAIELSETGLLLSFVIASFYI</sequence>
<dbReference type="NCBIfam" id="NF001278">
    <property type="entry name" value="PRK00235.1-5"/>
    <property type="match status" value="1"/>
</dbReference>
<evidence type="ECO:0000256" key="13">
    <source>
        <dbReference type="ARBA" id="ARBA00023136"/>
    </source>
</evidence>
<evidence type="ECO:0000256" key="1">
    <source>
        <dbReference type="ARBA" id="ARBA00001946"/>
    </source>
</evidence>
<dbReference type="Pfam" id="PF02654">
    <property type="entry name" value="CobS"/>
    <property type="match status" value="1"/>
</dbReference>
<keyword evidence="9 19" id="KW-0808">Transferase</keyword>
<comment type="function">
    <text evidence="14 19">Joins adenosylcobinamide-GDP and alpha-ribazole to generate adenosylcobalamin (Ado-cobalamin). Also synthesizes adenosylcobalamin 5'-phosphate from adenosylcobinamide-GDP and alpha-ribazole 5'-phosphate.</text>
</comment>
<dbReference type="RefSeq" id="WP_004772074.1">
    <property type="nucleotide sequence ID" value="NZ_KB849357.1"/>
</dbReference>
<keyword evidence="7 19" id="KW-1003">Cell membrane</keyword>
<dbReference type="NCBIfam" id="TIGR00317">
    <property type="entry name" value="cobS"/>
    <property type="match status" value="1"/>
</dbReference>
<keyword evidence="13 19" id="KW-0472">Membrane</keyword>
<keyword evidence="10 19" id="KW-0812">Transmembrane</keyword>
<evidence type="ECO:0000313" key="21">
    <source>
        <dbReference type="Proteomes" id="UP000013049"/>
    </source>
</evidence>
<evidence type="ECO:0000256" key="10">
    <source>
        <dbReference type="ARBA" id="ARBA00022692"/>
    </source>
</evidence>
<feature type="transmembrane region" description="Helical" evidence="19">
    <location>
        <begin position="175"/>
        <end position="208"/>
    </location>
</feature>
<evidence type="ECO:0000256" key="17">
    <source>
        <dbReference type="ARBA" id="ARBA00048623"/>
    </source>
</evidence>
<dbReference type="PATRIC" id="fig|1217712.3.peg.2430"/>
<dbReference type="EMBL" id="APPC01000018">
    <property type="protein sequence ID" value="ENU91430.1"/>
    <property type="molecule type" value="Genomic_DNA"/>
</dbReference>
<reference evidence="20 21" key="1">
    <citation type="submission" date="2013-02" db="EMBL/GenBank/DDBJ databases">
        <title>The Genome Sequence of Acinetobacter sp. NIPH 758.</title>
        <authorList>
            <consortium name="The Broad Institute Genome Sequencing Platform"/>
            <consortium name="The Broad Institute Genome Sequencing Center for Infectious Disease"/>
            <person name="Cerqueira G."/>
            <person name="Feldgarden M."/>
            <person name="Courvalin P."/>
            <person name="Perichon B."/>
            <person name="Grillot-Courvalin C."/>
            <person name="Clermont D."/>
            <person name="Rocha E."/>
            <person name="Yoon E.-J."/>
            <person name="Nemec A."/>
            <person name="Walker B."/>
            <person name="Young S.K."/>
            <person name="Zeng Q."/>
            <person name="Gargeya S."/>
            <person name="Fitzgerald M."/>
            <person name="Haas B."/>
            <person name="Abouelleil A."/>
            <person name="Alvarado L."/>
            <person name="Arachchi H.M."/>
            <person name="Berlin A.M."/>
            <person name="Chapman S.B."/>
            <person name="Dewar J."/>
            <person name="Goldberg J."/>
            <person name="Griggs A."/>
            <person name="Gujja S."/>
            <person name="Hansen M."/>
            <person name="Howarth C."/>
            <person name="Imamovic A."/>
            <person name="Larimer J."/>
            <person name="McCowan C."/>
            <person name="Murphy C."/>
            <person name="Neiman D."/>
            <person name="Pearson M."/>
            <person name="Priest M."/>
            <person name="Roberts A."/>
            <person name="Saif S."/>
            <person name="Shea T."/>
            <person name="Sisk P."/>
            <person name="Sykes S."/>
            <person name="Wortman J."/>
            <person name="Nusbaum C."/>
            <person name="Birren B."/>
        </authorList>
    </citation>
    <scope>NUCLEOTIDE SEQUENCE [LARGE SCALE GENOMIC DNA]</scope>
    <source>
        <strain evidence="20 21">NIPH 758</strain>
    </source>
</reference>
<feature type="transmembrane region" description="Helical" evidence="19">
    <location>
        <begin position="31"/>
        <end position="52"/>
    </location>
</feature>
<dbReference type="HOGENOM" id="CLU_057426_3_1_6"/>
<accession>N8UVI6</accession>
<dbReference type="GO" id="GO:0009236">
    <property type="term" value="P:cobalamin biosynthetic process"/>
    <property type="evidence" value="ECO:0007669"/>
    <property type="project" value="UniProtKB-UniRule"/>
</dbReference>
<comment type="catalytic activity">
    <reaction evidence="18 19">
        <text>alpha-ribazole 5'-phosphate + adenosylcob(III)inamide-GDP = adenosylcob(III)alamin 5'-phosphate + GMP + H(+)</text>
        <dbReference type="Rhea" id="RHEA:23560"/>
        <dbReference type="ChEBI" id="CHEBI:15378"/>
        <dbReference type="ChEBI" id="CHEBI:57918"/>
        <dbReference type="ChEBI" id="CHEBI:58115"/>
        <dbReference type="ChEBI" id="CHEBI:60487"/>
        <dbReference type="ChEBI" id="CHEBI:60493"/>
        <dbReference type="EC" id="2.7.8.26"/>
    </reaction>
</comment>
<feature type="transmembrane region" description="Helical" evidence="19">
    <location>
        <begin position="57"/>
        <end position="77"/>
    </location>
</feature>
<evidence type="ECO:0000256" key="8">
    <source>
        <dbReference type="ARBA" id="ARBA00022573"/>
    </source>
</evidence>
<keyword evidence="12 19" id="KW-1133">Transmembrane helix</keyword>
<evidence type="ECO:0000256" key="16">
    <source>
        <dbReference type="ARBA" id="ARBA00032853"/>
    </source>
</evidence>